<evidence type="ECO:0000313" key="3">
    <source>
        <dbReference type="EMBL" id="SOC13159.1"/>
    </source>
</evidence>
<dbReference type="Pfam" id="PF12733">
    <property type="entry name" value="Cadherin-like"/>
    <property type="match status" value="1"/>
</dbReference>
<accession>A0A285SXC2</accession>
<evidence type="ECO:0000313" key="4">
    <source>
        <dbReference type="Proteomes" id="UP000219636"/>
    </source>
</evidence>
<keyword evidence="4" id="KW-1185">Reference proteome</keyword>
<dbReference type="InterPro" id="IPR025883">
    <property type="entry name" value="Cadherin-like_domain"/>
</dbReference>
<dbReference type="RefSeq" id="WP_141396962.1">
    <property type="nucleotide sequence ID" value="NZ_OBMQ01000007.1"/>
</dbReference>
<dbReference type="Proteomes" id="UP000219636">
    <property type="component" value="Unassembled WGS sequence"/>
</dbReference>
<evidence type="ECO:0000256" key="1">
    <source>
        <dbReference type="SAM" id="MobiDB-lite"/>
    </source>
</evidence>
<organism evidence="3 4">
    <name type="scientific">Ureibacillus xyleni</name>
    <dbReference type="NCBI Taxonomy" id="614648"/>
    <lineage>
        <taxon>Bacteria</taxon>
        <taxon>Bacillati</taxon>
        <taxon>Bacillota</taxon>
        <taxon>Bacilli</taxon>
        <taxon>Bacillales</taxon>
        <taxon>Caryophanaceae</taxon>
        <taxon>Ureibacillus</taxon>
    </lineage>
</organism>
<feature type="region of interest" description="Disordered" evidence="1">
    <location>
        <begin position="145"/>
        <end position="203"/>
    </location>
</feature>
<sequence>INGATSPTFTAPTGTAGTTYYYVVITNTDNSATGNKTATTTSQVATVTINAKSQNANLGALTLSNGTLNRPFDKDITSYTVNVQNAISSITISPIVEDTGKATITVNNQPSITAVPLIVGNNTIQIVVTAEDGVTKRTYTISVNRAQASSSGGGGGYTPTPQPKPPKPEIITAPIEIGDQQGSNVSTATIKRTTDTNGNKKMK</sequence>
<dbReference type="OrthoDB" id="2663432at2"/>
<gene>
    <name evidence="3" type="ORF">SAMN05880501_107114</name>
</gene>
<dbReference type="AlphaFoldDB" id="A0A285SXC2"/>
<evidence type="ECO:0000259" key="2">
    <source>
        <dbReference type="Pfam" id="PF12733"/>
    </source>
</evidence>
<proteinExistence type="predicted"/>
<protein>
    <submittedName>
        <fullName evidence="3">Cadherin-like protein</fullName>
    </submittedName>
</protein>
<feature type="non-terminal residue" evidence="3">
    <location>
        <position position="1"/>
    </location>
</feature>
<dbReference type="EMBL" id="OBMQ01000007">
    <property type="protein sequence ID" value="SOC13159.1"/>
    <property type="molecule type" value="Genomic_DNA"/>
</dbReference>
<name>A0A285SXC2_9BACL</name>
<reference evidence="4" key="1">
    <citation type="submission" date="2017-08" db="EMBL/GenBank/DDBJ databases">
        <authorList>
            <person name="Varghese N."/>
            <person name="Submissions S."/>
        </authorList>
    </citation>
    <scope>NUCLEOTIDE SEQUENCE [LARGE SCALE GENOMIC DNA]</scope>
    <source>
        <strain evidence="4">JC22</strain>
    </source>
</reference>
<feature type="compositionally biased region" description="Polar residues" evidence="1">
    <location>
        <begin position="180"/>
        <end position="203"/>
    </location>
</feature>
<feature type="domain" description="Cadherin-like beta-sandwich-like" evidence="2">
    <location>
        <begin position="62"/>
        <end position="145"/>
    </location>
</feature>